<keyword evidence="15" id="KW-1185">Reference proteome</keyword>
<gene>
    <name evidence="14" type="primary">folP</name>
    <name evidence="14" type="ORF">H5P30_07090</name>
</gene>
<dbReference type="NCBIfam" id="TIGR01496">
    <property type="entry name" value="DHPS"/>
    <property type="match status" value="1"/>
</dbReference>
<evidence type="ECO:0000256" key="1">
    <source>
        <dbReference type="ARBA" id="ARBA00000012"/>
    </source>
</evidence>
<protein>
    <recommendedName>
        <fullName evidence="6 12">Dihydropteroate synthase</fullName>
        <shortName evidence="12">DHPS</shortName>
        <ecNumber evidence="5 12">2.5.1.15</ecNumber>
    </recommendedName>
    <alternativeName>
        <fullName evidence="11 12">Dihydropteroate pyrophosphorylase</fullName>
    </alternativeName>
</protein>
<comment type="pathway">
    <text evidence="3 12">Cofactor biosynthesis; tetrahydrofolate biosynthesis; 7,8-dihydrofolate from 2-amino-4-hydroxy-6-hydroxymethyl-7,8-dihydropteridine diphosphate and 4-aminobenzoate: step 1/2.</text>
</comment>
<evidence type="ECO:0000256" key="7">
    <source>
        <dbReference type="ARBA" id="ARBA00022679"/>
    </source>
</evidence>
<reference evidence="14 15" key="1">
    <citation type="submission" date="2020-07" db="EMBL/GenBank/DDBJ databases">
        <authorList>
            <person name="Feng X."/>
        </authorList>
    </citation>
    <scope>NUCLEOTIDE SEQUENCE [LARGE SCALE GENOMIC DNA]</scope>
    <source>
        <strain evidence="14 15">JCM14086</strain>
    </source>
</reference>
<dbReference type="CDD" id="cd00739">
    <property type="entry name" value="DHPS"/>
    <property type="match status" value="1"/>
</dbReference>
<evidence type="ECO:0000313" key="15">
    <source>
        <dbReference type="Proteomes" id="UP000525652"/>
    </source>
</evidence>
<dbReference type="GO" id="GO:0046654">
    <property type="term" value="P:tetrahydrofolate biosynthetic process"/>
    <property type="evidence" value="ECO:0007669"/>
    <property type="project" value="UniProtKB-UniPathway"/>
</dbReference>
<evidence type="ECO:0000256" key="5">
    <source>
        <dbReference type="ARBA" id="ARBA00012458"/>
    </source>
</evidence>
<dbReference type="GO" id="GO:0005829">
    <property type="term" value="C:cytosol"/>
    <property type="evidence" value="ECO:0007669"/>
    <property type="project" value="TreeGrafter"/>
</dbReference>
<name>A0A7X1AWZ2_9BACT</name>
<dbReference type="InterPro" id="IPR045031">
    <property type="entry name" value="DHP_synth-like"/>
</dbReference>
<evidence type="ECO:0000256" key="10">
    <source>
        <dbReference type="ARBA" id="ARBA00022909"/>
    </source>
</evidence>
<evidence type="ECO:0000256" key="4">
    <source>
        <dbReference type="ARBA" id="ARBA00009503"/>
    </source>
</evidence>
<evidence type="ECO:0000256" key="3">
    <source>
        <dbReference type="ARBA" id="ARBA00004763"/>
    </source>
</evidence>
<keyword evidence="7 12" id="KW-0808">Transferase</keyword>
<evidence type="ECO:0000256" key="12">
    <source>
        <dbReference type="RuleBase" id="RU361205"/>
    </source>
</evidence>
<dbReference type="PROSITE" id="PS00792">
    <property type="entry name" value="DHPS_1"/>
    <property type="match status" value="1"/>
</dbReference>
<dbReference type="GO" id="GO:0046656">
    <property type="term" value="P:folic acid biosynthetic process"/>
    <property type="evidence" value="ECO:0007669"/>
    <property type="project" value="UniProtKB-KW"/>
</dbReference>
<dbReference type="GO" id="GO:0004156">
    <property type="term" value="F:dihydropteroate synthase activity"/>
    <property type="evidence" value="ECO:0007669"/>
    <property type="project" value="UniProtKB-EC"/>
</dbReference>
<keyword evidence="9 12" id="KW-0460">Magnesium</keyword>
<comment type="cofactor">
    <cofactor evidence="2 12">
        <name>Mg(2+)</name>
        <dbReference type="ChEBI" id="CHEBI:18420"/>
    </cofactor>
</comment>
<dbReference type="EC" id="2.5.1.15" evidence="5 12"/>
<comment type="caution">
    <text evidence="14">The sequence shown here is derived from an EMBL/GenBank/DDBJ whole genome shotgun (WGS) entry which is preliminary data.</text>
</comment>
<dbReference type="AlphaFoldDB" id="A0A7X1AWZ2"/>
<dbReference type="SUPFAM" id="SSF51717">
    <property type="entry name" value="Dihydropteroate synthetase-like"/>
    <property type="match status" value="1"/>
</dbReference>
<evidence type="ECO:0000256" key="8">
    <source>
        <dbReference type="ARBA" id="ARBA00022723"/>
    </source>
</evidence>
<dbReference type="FunFam" id="3.20.20.20:FF:000006">
    <property type="entry name" value="Dihydropteroate synthase"/>
    <property type="match status" value="1"/>
</dbReference>
<dbReference type="Gene3D" id="3.20.20.20">
    <property type="entry name" value="Dihydropteroate synthase-like"/>
    <property type="match status" value="1"/>
</dbReference>
<evidence type="ECO:0000259" key="13">
    <source>
        <dbReference type="PROSITE" id="PS50972"/>
    </source>
</evidence>
<comment type="function">
    <text evidence="12">Catalyzes the condensation of para-aminobenzoate (pABA) with 6-hydroxymethyl-7,8-dihydropterin diphosphate (DHPt-PP) to form 7,8-dihydropteroate (H2Pte), the immediate precursor of folate derivatives.</text>
</comment>
<evidence type="ECO:0000256" key="2">
    <source>
        <dbReference type="ARBA" id="ARBA00001946"/>
    </source>
</evidence>
<evidence type="ECO:0000313" key="14">
    <source>
        <dbReference type="EMBL" id="MBC2601541.1"/>
    </source>
</evidence>
<accession>A0A7X1AWZ2</accession>
<dbReference type="PANTHER" id="PTHR20941:SF1">
    <property type="entry name" value="FOLIC ACID SYNTHESIS PROTEIN FOL1"/>
    <property type="match status" value="1"/>
</dbReference>
<evidence type="ECO:0000256" key="6">
    <source>
        <dbReference type="ARBA" id="ARBA00016919"/>
    </source>
</evidence>
<evidence type="ECO:0000256" key="11">
    <source>
        <dbReference type="ARBA" id="ARBA00030193"/>
    </source>
</evidence>
<dbReference type="InterPro" id="IPR000489">
    <property type="entry name" value="Pterin-binding_dom"/>
</dbReference>
<dbReference type="PROSITE" id="PS50972">
    <property type="entry name" value="PTERIN_BINDING"/>
    <property type="match status" value="1"/>
</dbReference>
<organism evidence="14 15">
    <name type="scientific">Puniceicoccus vermicola</name>
    <dbReference type="NCBI Taxonomy" id="388746"/>
    <lineage>
        <taxon>Bacteria</taxon>
        <taxon>Pseudomonadati</taxon>
        <taxon>Verrucomicrobiota</taxon>
        <taxon>Opitutia</taxon>
        <taxon>Puniceicoccales</taxon>
        <taxon>Puniceicoccaceae</taxon>
        <taxon>Puniceicoccus</taxon>
    </lineage>
</organism>
<dbReference type="InterPro" id="IPR011005">
    <property type="entry name" value="Dihydropteroate_synth-like_sf"/>
</dbReference>
<dbReference type="GO" id="GO:0046872">
    <property type="term" value="F:metal ion binding"/>
    <property type="evidence" value="ECO:0007669"/>
    <property type="project" value="UniProtKB-KW"/>
</dbReference>
<sequence length="290" mass="30982">MGKSVELSSVDIDQSGSVKTPWPVEGWGHRTYLMGILNVTPDSFSDGGRYAGVEAALNRAVAMEADGADFLDVGAESTRPGAEEVSAEEEWARLEPVLEGLRGKIGIPISVDTYKPEVAAKALEAGAKIANDIFGFQLDARMAEVVALAGAGVVLMHNSRGAELEGDLIAEVLRYFEESLIVAAEAGIYPERIILDPGIGFGKTVEQNLELMRRFGELRELGFPLLLGASRKSVIGKTLDLPVEERLEGTLATTVAGVVGGADIVRVHDLGPNLKAARMADAIYRHERIS</sequence>
<dbReference type="Pfam" id="PF00809">
    <property type="entry name" value="Pterin_bind"/>
    <property type="match status" value="1"/>
</dbReference>
<evidence type="ECO:0000256" key="9">
    <source>
        <dbReference type="ARBA" id="ARBA00022842"/>
    </source>
</evidence>
<dbReference type="InterPro" id="IPR006390">
    <property type="entry name" value="DHP_synth_dom"/>
</dbReference>
<dbReference type="UniPathway" id="UPA00077">
    <property type="reaction ID" value="UER00156"/>
</dbReference>
<keyword evidence="10 12" id="KW-0289">Folate biosynthesis</keyword>
<dbReference type="PANTHER" id="PTHR20941">
    <property type="entry name" value="FOLATE SYNTHESIS PROTEINS"/>
    <property type="match status" value="1"/>
</dbReference>
<dbReference type="RefSeq" id="WP_185692250.1">
    <property type="nucleotide sequence ID" value="NZ_JBEPNX010000001.1"/>
</dbReference>
<keyword evidence="8 12" id="KW-0479">Metal-binding</keyword>
<feature type="domain" description="Pterin-binding" evidence="13">
    <location>
        <begin position="31"/>
        <end position="278"/>
    </location>
</feature>
<dbReference type="Proteomes" id="UP000525652">
    <property type="component" value="Unassembled WGS sequence"/>
</dbReference>
<comment type="similarity">
    <text evidence="4 12">Belongs to the DHPS family.</text>
</comment>
<proteinExistence type="inferred from homology"/>
<dbReference type="EMBL" id="JACHVA010000053">
    <property type="protein sequence ID" value="MBC2601541.1"/>
    <property type="molecule type" value="Genomic_DNA"/>
</dbReference>
<comment type="catalytic activity">
    <reaction evidence="1">
        <text>(7,8-dihydropterin-6-yl)methyl diphosphate + 4-aminobenzoate = 7,8-dihydropteroate + diphosphate</text>
        <dbReference type="Rhea" id="RHEA:19949"/>
        <dbReference type="ChEBI" id="CHEBI:17836"/>
        <dbReference type="ChEBI" id="CHEBI:17839"/>
        <dbReference type="ChEBI" id="CHEBI:33019"/>
        <dbReference type="ChEBI" id="CHEBI:72950"/>
        <dbReference type="EC" id="2.5.1.15"/>
    </reaction>
</comment>